<comment type="cofactor">
    <cofactor evidence="3">
        <name>Zn(2+)</name>
        <dbReference type="ChEBI" id="CHEBI:29105"/>
    </cofactor>
    <text evidence="3">Binds 1 divalent metal cation per subunit.</text>
</comment>
<dbReference type="SUPFAM" id="SSF63829">
    <property type="entry name" value="Calcium-dependent phosphotriesterase"/>
    <property type="match status" value="1"/>
</dbReference>
<feature type="binding site" evidence="3">
    <location>
        <position position="149"/>
    </location>
    <ligand>
        <name>a divalent metal cation</name>
        <dbReference type="ChEBI" id="CHEBI:60240"/>
    </ligand>
</feature>
<dbReference type="GO" id="GO:0004341">
    <property type="term" value="F:gluconolactonase activity"/>
    <property type="evidence" value="ECO:0007669"/>
    <property type="project" value="TreeGrafter"/>
</dbReference>
<dbReference type="PANTHER" id="PTHR10907:SF47">
    <property type="entry name" value="REGUCALCIN"/>
    <property type="match status" value="1"/>
</dbReference>
<sequence>MAARVEVLADVKPVLGEGPLWDAETERLHWLDIAQGRIFSCRADGSELRTWDVGEKVGSIALTVDGSAFIASLKSGLHRVDRESGAKELLVDPEPDRPGNRLNDGKVDRQGRFVFGTMDDAEQETTGSLYSYDSRGNLKVLERGLGTPNGPCFSPDGTILYVSDTPTGEIWAYDYDPETGDVSSRRTFAAADESLGGSPDGATVDAEGCVWKSRVFGGKVVRYTPEGQIDGIVELPVLKVTSLNFGGPDMDTLFVTSMGRPPQPDKPEDGQLRGAVFAVTGLGVTGIPEPRFGG</sequence>
<dbReference type="PANTHER" id="PTHR10907">
    <property type="entry name" value="REGUCALCIN"/>
    <property type="match status" value="1"/>
</dbReference>
<accession>A0A366IJ24</accession>
<evidence type="ECO:0000259" key="4">
    <source>
        <dbReference type="Pfam" id="PF08450"/>
    </source>
</evidence>
<feature type="domain" description="SMP-30/Gluconolactonase/LRE-like region" evidence="4">
    <location>
        <begin position="15"/>
        <end position="258"/>
    </location>
</feature>
<feature type="binding site" evidence="3">
    <location>
        <position position="103"/>
    </location>
    <ligand>
        <name>substrate</name>
    </ligand>
</feature>
<evidence type="ECO:0000256" key="1">
    <source>
        <dbReference type="ARBA" id="ARBA00008853"/>
    </source>
</evidence>
<reference evidence="5 6" key="1">
    <citation type="submission" date="2018-06" db="EMBL/GenBank/DDBJ databases">
        <title>Freshwater and sediment microbial communities from various areas in North America, analyzing microbe dynamics in response to fracking.</title>
        <authorList>
            <person name="Lamendella R."/>
        </authorList>
    </citation>
    <scope>NUCLEOTIDE SEQUENCE [LARGE SCALE GENOMIC DNA]</scope>
    <source>
        <strain evidence="5 6">3b_TX</strain>
    </source>
</reference>
<evidence type="ECO:0000256" key="3">
    <source>
        <dbReference type="PIRSR" id="PIRSR605511-2"/>
    </source>
</evidence>
<dbReference type="Proteomes" id="UP000253509">
    <property type="component" value="Unassembled WGS sequence"/>
</dbReference>
<dbReference type="RefSeq" id="WP_113903902.1">
    <property type="nucleotide sequence ID" value="NZ_QNSB01000004.1"/>
</dbReference>
<evidence type="ECO:0000313" key="6">
    <source>
        <dbReference type="Proteomes" id="UP000253509"/>
    </source>
</evidence>
<dbReference type="Pfam" id="PF08450">
    <property type="entry name" value="SGL"/>
    <property type="match status" value="1"/>
</dbReference>
<feature type="binding site" evidence="3">
    <location>
        <position position="17"/>
    </location>
    <ligand>
        <name>a divalent metal cation</name>
        <dbReference type="ChEBI" id="CHEBI:60240"/>
    </ligand>
</feature>
<keyword evidence="3" id="KW-0479">Metal-binding</keyword>
<dbReference type="InterPro" id="IPR005511">
    <property type="entry name" value="SMP-30"/>
</dbReference>
<dbReference type="InterPro" id="IPR013658">
    <property type="entry name" value="SGL"/>
</dbReference>
<keyword evidence="6" id="KW-1185">Reference proteome</keyword>
<evidence type="ECO:0000256" key="2">
    <source>
        <dbReference type="PIRSR" id="PIRSR605511-1"/>
    </source>
</evidence>
<organism evidence="5 6">
    <name type="scientific">Brevibacterium celere</name>
    <dbReference type="NCBI Taxonomy" id="225845"/>
    <lineage>
        <taxon>Bacteria</taxon>
        <taxon>Bacillati</taxon>
        <taxon>Actinomycetota</taxon>
        <taxon>Actinomycetes</taxon>
        <taxon>Micrococcales</taxon>
        <taxon>Brevibacteriaceae</taxon>
        <taxon>Brevibacterium</taxon>
    </lineage>
</organism>
<comment type="similarity">
    <text evidence="1">Belongs to the SMP-30/CGR1 family.</text>
</comment>
<dbReference type="GO" id="GO:0019853">
    <property type="term" value="P:L-ascorbic acid biosynthetic process"/>
    <property type="evidence" value="ECO:0007669"/>
    <property type="project" value="TreeGrafter"/>
</dbReference>
<dbReference type="PRINTS" id="PR01790">
    <property type="entry name" value="SMP30FAMILY"/>
</dbReference>
<proteinExistence type="inferred from homology"/>
<keyword evidence="3" id="KW-0862">Zinc</keyword>
<dbReference type="AlphaFoldDB" id="A0A366IJ24"/>
<gene>
    <name evidence="5" type="ORF">DFO65_10464</name>
</gene>
<name>A0A366IJ24_9MICO</name>
<dbReference type="Gene3D" id="2.120.10.30">
    <property type="entry name" value="TolB, C-terminal domain"/>
    <property type="match status" value="1"/>
</dbReference>
<feature type="active site" description="Proton donor/acceptor" evidence="2">
    <location>
        <position position="200"/>
    </location>
</feature>
<feature type="binding site" evidence="3">
    <location>
        <position position="101"/>
    </location>
    <ligand>
        <name>substrate</name>
    </ligand>
</feature>
<dbReference type="InterPro" id="IPR011042">
    <property type="entry name" value="6-blade_b-propeller_TolB-like"/>
</dbReference>
<protein>
    <submittedName>
        <fullName evidence="5">Sugar lactone lactonase YvrE</fullName>
    </submittedName>
</protein>
<dbReference type="GO" id="GO:0005509">
    <property type="term" value="F:calcium ion binding"/>
    <property type="evidence" value="ECO:0007669"/>
    <property type="project" value="TreeGrafter"/>
</dbReference>
<feature type="binding site" evidence="3">
    <location>
        <position position="200"/>
    </location>
    <ligand>
        <name>a divalent metal cation</name>
        <dbReference type="ChEBI" id="CHEBI:60240"/>
    </ligand>
</feature>
<dbReference type="EMBL" id="QNSB01000004">
    <property type="protein sequence ID" value="RBP72109.1"/>
    <property type="molecule type" value="Genomic_DNA"/>
</dbReference>
<evidence type="ECO:0000313" key="5">
    <source>
        <dbReference type="EMBL" id="RBP72109.1"/>
    </source>
</evidence>
<comment type="caution">
    <text evidence="5">The sequence shown here is derived from an EMBL/GenBank/DDBJ whole genome shotgun (WGS) entry which is preliminary data.</text>
</comment>